<feature type="signal peptide" evidence="10">
    <location>
        <begin position="1"/>
        <end position="36"/>
    </location>
</feature>
<dbReference type="Proteomes" id="UP000647860">
    <property type="component" value="Unassembled WGS sequence"/>
</dbReference>
<evidence type="ECO:0000256" key="4">
    <source>
        <dbReference type="ARBA" id="ARBA00023001"/>
    </source>
</evidence>
<keyword evidence="5 8" id="KW-0119">Carbohydrate metabolism</keyword>
<dbReference type="Pfam" id="PF00150">
    <property type="entry name" value="Cellulase"/>
    <property type="match status" value="1"/>
</dbReference>
<dbReference type="EMBL" id="BOPA01000023">
    <property type="protein sequence ID" value="GIJ16847.1"/>
    <property type="molecule type" value="Genomic_DNA"/>
</dbReference>
<reference evidence="12 13" key="1">
    <citation type="submission" date="2021-01" db="EMBL/GenBank/DDBJ databases">
        <title>Whole genome shotgun sequence of Verrucosispora gifhornensis NBRC 16317.</title>
        <authorList>
            <person name="Komaki H."/>
            <person name="Tamura T."/>
        </authorList>
    </citation>
    <scope>NUCLEOTIDE SEQUENCE [LARGE SCALE GENOMIC DNA]</scope>
    <source>
        <strain evidence="12 13">NBRC 16317</strain>
    </source>
</reference>
<evidence type="ECO:0000313" key="13">
    <source>
        <dbReference type="Proteomes" id="UP000647860"/>
    </source>
</evidence>
<dbReference type="PROSITE" id="PS00659">
    <property type="entry name" value="GLYCOSYL_HYDROL_F5"/>
    <property type="match status" value="1"/>
</dbReference>
<protein>
    <recommendedName>
        <fullName evidence="8">Endoglucanase</fullName>
        <ecNumber evidence="8">3.2.1.4</ecNumber>
    </recommendedName>
</protein>
<comment type="catalytic activity">
    <reaction evidence="1 8">
        <text>Endohydrolysis of (1-&gt;4)-beta-D-glucosidic linkages in cellulose, lichenin and cereal beta-D-glucans.</text>
        <dbReference type="EC" id="3.2.1.4"/>
    </reaction>
</comment>
<evidence type="ECO:0000256" key="2">
    <source>
        <dbReference type="ARBA" id="ARBA00022729"/>
    </source>
</evidence>
<feature type="region of interest" description="Disordered" evidence="9">
    <location>
        <begin position="134"/>
        <end position="168"/>
    </location>
</feature>
<keyword evidence="3 8" id="KW-0378">Hydrolase</keyword>
<evidence type="ECO:0000256" key="3">
    <source>
        <dbReference type="ARBA" id="ARBA00022801"/>
    </source>
</evidence>
<keyword evidence="6 8" id="KW-0326">Glycosidase</keyword>
<comment type="similarity">
    <text evidence="8">Belongs to the glycosyl hydrolase 5 (cellulase A) family.</text>
</comment>
<dbReference type="Gene3D" id="3.20.20.80">
    <property type="entry name" value="Glycosidases"/>
    <property type="match status" value="1"/>
</dbReference>
<dbReference type="InterPro" id="IPR008965">
    <property type="entry name" value="CBM2/CBM3_carb-bd_dom_sf"/>
</dbReference>
<dbReference type="PANTHER" id="PTHR34142">
    <property type="entry name" value="ENDO-BETA-1,4-GLUCANASE A"/>
    <property type="match status" value="1"/>
</dbReference>
<dbReference type="Gene3D" id="2.60.40.290">
    <property type="match status" value="1"/>
</dbReference>
<dbReference type="EC" id="3.2.1.4" evidence="8"/>
<proteinExistence type="inferred from homology"/>
<dbReference type="Pfam" id="PF00553">
    <property type="entry name" value="CBM_2"/>
    <property type="match status" value="1"/>
</dbReference>
<evidence type="ECO:0000259" key="11">
    <source>
        <dbReference type="PROSITE" id="PS51173"/>
    </source>
</evidence>
<dbReference type="SUPFAM" id="SSF51445">
    <property type="entry name" value="(Trans)glycosidases"/>
    <property type="match status" value="1"/>
</dbReference>
<gene>
    <name evidence="12" type="ORF">Vgi01_35310</name>
</gene>
<keyword evidence="4 8" id="KW-0136">Cellulose degradation</keyword>
<dbReference type="InterPro" id="IPR017853">
    <property type="entry name" value="GH"/>
</dbReference>
<accession>A0ABQ4IG18</accession>
<evidence type="ECO:0000256" key="6">
    <source>
        <dbReference type="ARBA" id="ARBA00023295"/>
    </source>
</evidence>
<dbReference type="InterPro" id="IPR001919">
    <property type="entry name" value="CBD2"/>
</dbReference>
<evidence type="ECO:0000313" key="12">
    <source>
        <dbReference type="EMBL" id="GIJ16847.1"/>
    </source>
</evidence>
<dbReference type="PROSITE" id="PS51318">
    <property type="entry name" value="TAT"/>
    <property type="match status" value="1"/>
</dbReference>
<evidence type="ECO:0000256" key="5">
    <source>
        <dbReference type="ARBA" id="ARBA00023277"/>
    </source>
</evidence>
<name>A0ABQ4IG18_9ACTN</name>
<evidence type="ECO:0000256" key="8">
    <source>
        <dbReference type="RuleBase" id="RU361153"/>
    </source>
</evidence>
<dbReference type="InterPro" id="IPR018366">
    <property type="entry name" value="CBM2_CS"/>
</dbReference>
<comment type="caution">
    <text evidence="12">The sequence shown here is derived from an EMBL/GenBank/DDBJ whole genome shotgun (WGS) entry which is preliminary data.</text>
</comment>
<dbReference type="PROSITE" id="PS51173">
    <property type="entry name" value="CBM2"/>
    <property type="match status" value="1"/>
</dbReference>
<feature type="chain" id="PRO_5045277260" description="Endoglucanase" evidence="10">
    <location>
        <begin position="37"/>
        <end position="477"/>
    </location>
</feature>
<sequence>MKHPPSRPRRLLVAAGAVGALTLGALAALPASNAMAATGCSVTYTTNSWSNGFTANVTVTNLGDAIGNWTLGFSFPDSGQRVTQGWSATWSQSGNAVTARSESWNGNLATGASTSIGFNGSFTGSNPSPTAFTLNGVPCTGSTTTPPPTTPPPTSPPPTTPPPTGQTPVQINGQLRVCGVNLCNQYGRPIQLRGMSTHGIQWFDNCYNNASLDALATDWRADLFRIAMYVQEQGYETDPARFTNRVNTLVEEATRRGMYAMIDFHLLTPGDPMFNLERAKTFFAAVSARHASKNNVIYEIANEPNGVSWSTIKNYADQVIPVIRANDPDAVVIVGTRGWSSLGVSEGANHTEIVNNPVNASNVMYAFHFYAASHRDNYRAEVERAAARLPLFVTEFGTVDYTGDGGVDLASSTQWLDLLDRLKIGYANWTFSDKAEGSAALRPGTCNGSNYTGTSVLTPSGVFMRERIRTPDNFPTS</sequence>
<organism evidence="12 13">
    <name type="scientific">Micromonospora gifhornensis</name>
    <dbReference type="NCBI Taxonomy" id="84594"/>
    <lineage>
        <taxon>Bacteria</taxon>
        <taxon>Bacillati</taxon>
        <taxon>Actinomycetota</taxon>
        <taxon>Actinomycetes</taxon>
        <taxon>Micromonosporales</taxon>
        <taxon>Micromonosporaceae</taxon>
        <taxon>Micromonospora</taxon>
    </lineage>
</organism>
<dbReference type="InterPro" id="IPR012291">
    <property type="entry name" value="CBM2_carb-bd_dom_sf"/>
</dbReference>
<keyword evidence="2 10" id="KW-0732">Signal</keyword>
<dbReference type="SMART" id="SM00637">
    <property type="entry name" value="CBD_II"/>
    <property type="match status" value="1"/>
</dbReference>
<keyword evidence="13" id="KW-1185">Reference proteome</keyword>
<dbReference type="SUPFAM" id="SSF49384">
    <property type="entry name" value="Carbohydrate-binding domain"/>
    <property type="match status" value="1"/>
</dbReference>
<dbReference type="RefSeq" id="WP_102655826.1">
    <property type="nucleotide sequence ID" value="NZ_BAAAGZ010000025.1"/>
</dbReference>
<dbReference type="PANTHER" id="PTHR34142:SF1">
    <property type="entry name" value="GLYCOSIDE HYDROLASE FAMILY 5 DOMAIN-CONTAINING PROTEIN"/>
    <property type="match status" value="1"/>
</dbReference>
<dbReference type="PROSITE" id="PS00561">
    <property type="entry name" value="CBM2_A"/>
    <property type="match status" value="1"/>
</dbReference>
<evidence type="ECO:0000256" key="7">
    <source>
        <dbReference type="ARBA" id="ARBA00023326"/>
    </source>
</evidence>
<feature type="compositionally biased region" description="Pro residues" evidence="9">
    <location>
        <begin position="145"/>
        <end position="165"/>
    </location>
</feature>
<dbReference type="InterPro" id="IPR001547">
    <property type="entry name" value="Glyco_hydro_5"/>
</dbReference>
<feature type="domain" description="CBM2" evidence="11">
    <location>
        <begin position="33"/>
        <end position="142"/>
    </location>
</feature>
<evidence type="ECO:0000256" key="1">
    <source>
        <dbReference type="ARBA" id="ARBA00000966"/>
    </source>
</evidence>
<keyword evidence="7 8" id="KW-0624">Polysaccharide degradation</keyword>
<evidence type="ECO:0000256" key="9">
    <source>
        <dbReference type="SAM" id="MobiDB-lite"/>
    </source>
</evidence>
<evidence type="ECO:0000256" key="10">
    <source>
        <dbReference type="SAM" id="SignalP"/>
    </source>
</evidence>
<dbReference type="InterPro" id="IPR018087">
    <property type="entry name" value="Glyco_hydro_5_CS"/>
</dbReference>
<dbReference type="InterPro" id="IPR006311">
    <property type="entry name" value="TAT_signal"/>
</dbReference>